<feature type="transmembrane region" description="Helical" evidence="1">
    <location>
        <begin position="12"/>
        <end position="31"/>
    </location>
</feature>
<dbReference type="STRING" id="394096.DB31_8253"/>
<name>A0A085WJA7_9BACT</name>
<keyword evidence="4" id="KW-1185">Reference proteome</keyword>
<dbReference type="SUPFAM" id="SSF56281">
    <property type="entry name" value="Metallo-hydrolase/oxidoreductase"/>
    <property type="match status" value="1"/>
</dbReference>
<dbReference type="InterPro" id="IPR036866">
    <property type="entry name" value="RibonucZ/Hydroxyglut_hydro"/>
</dbReference>
<dbReference type="PANTHER" id="PTHR42951">
    <property type="entry name" value="METALLO-BETA-LACTAMASE DOMAIN-CONTAINING"/>
    <property type="match status" value="1"/>
</dbReference>
<dbReference type="EMBL" id="JMCB01000007">
    <property type="protein sequence ID" value="KFE67770.1"/>
    <property type="molecule type" value="Genomic_DNA"/>
</dbReference>
<keyword evidence="1" id="KW-1133">Transmembrane helix</keyword>
<gene>
    <name evidence="3" type="ORF">DB31_8253</name>
</gene>
<dbReference type="AlphaFoldDB" id="A0A085WJA7"/>
<evidence type="ECO:0000313" key="3">
    <source>
        <dbReference type="EMBL" id="KFE67770.1"/>
    </source>
</evidence>
<protein>
    <recommendedName>
        <fullName evidence="2">Metallo-beta-lactamase domain-containing protein</fullName>
    </recommendedName>
</protein>
<comment type="caution">
    <text evidence="3">The sequence shown here is derived from an EMBL/GenBank/DDBJ whole genome shotgun (WGS) entry which is preliminary data.</text>
</comment>
<keyword evidence="1" id="KW-0472">Membrane</keyword>
<dbReference type="SMART" id="SM00849">
    <property type="entry name" value="Lactamase_B"/>
    <property type="match status" value="1"/>
</dbReference>
<proteinExistence type="predicted"/>
<evidence type="ECO:0000313" key="4">
    <source>
        <dbReference type="Proteomes" id="UP000028725"/>
    </source>
</evidence>
<evidence type="ECO:0000256" key="1">
    <source>
        <dbReference type="SAM" id="Phobius"/>
    </source>
</evidence>
<dbReference type="Proteomes" id="UP000028725">
    <property type="component" value="Unassembled WGS sequence"/>
</dbReference>
<keyword evidence="1" id="KW-0812">Transmembrane</keyword>
<dbReference type="InterPro" id="IPR001279">
    <property type="entry name" value="Metallo-B-lactamas"/>
</dbReference>
<dbReference type="Gene3D" id="3.60.15.10">
    <property type="entry name" value="Ribonuclease Z/Hydroxyacylglutathione hydrolase-like"/>
    <property type="match status" value="1"/>
</dbReference>
<accession>A0A085WJA7</accession>
<reference evidence="3 4" key="1">
    <citation type="submission" date="2014-04" db="EMBL/GenBank/DDBJ databases">
        <title>Genome assembly of Hyalangium minutum DSM 14724.</title>
        <authorList>
            <person name="Sharma G."/>
            <person name="Subramanian S."/>
        </authorList>
    </citation>
    <scope>NUCLEOTIDE SEQUENCE [LARGE SCALE GENOMIC DNA]</scope>
    <source>
        <strain evidence="3 4">DSM 14724</strain>
    </source>
</reference>
<dbReference type="RefSeq" id="WP_240486792.1">
    <property type="nucleotide sequence ID" value="NZ_JMCB01000007.1"/>
</dbReference>
<feature type="domain" description="Metallo-beta-lactamase" evidence="2">
    <location>
        <begin position="53"/>
        <end position="236"/>
    </location>
</feature>
<dbReference type="PANTHER" id="PTHR42951:SF17">
    <property type="entry name" value="METALLO-BETA-LACTAMASE DOMAIN-CONTAINING PROTEIN"/>
    <property type="match status" value="1"/>
</dbReference>
<evidence type="ECO:0000259" key="2">
    <source>
        <dbReference type="SMART" id="SM00849"/>
    </source>
</evidence>
<organism evidence="3 4">
    <name type="scientific">Hyalangium minutum</name>
    <dbReference type="NCBI Taxonomy" id="394096"/>
    <lineage>
        <taxon>Bacteria</taxon>
        <taxon>Pseudomonadati</taxon>
        <taxon>Myxococcota</taxon>
        <taxon>Myxococcia</taxon>
        <taxon>Myxococcales</taxon>
        <taxon>Cystobacterineae</taxon>
        <taxon>Archangiaceae</taxon>
        <taxon>Hyalangium</taxon>
    </lineage>
</organism>
<sequence>MAQHSPSRLARFLFIVLGLLLLGAAWVWPLLPRREGARVDAGNGLVGVLTEGYAYAWVLKTPHGAALVDAGADPKGTELLAELAKQGVAPEQVHTVLLTHGHPDHWAAAHLFPNARVVVAASELPLLRGEYAQKSLVGKMTRSLARPPLPSKLEPAEDGKALDVDGEQIHVFLVPGHTPGSVVYQWRDVLFLGDVLVRNKKGLAPSPGIFSEDNALNRQSLEKLRNVDFARVADGHAGLTVDGREQLLKALK</sequence>
<dbReference type="Pfam" id="PF00753">
    <property type="entry name" value="Lactamase_B"/>
    <property type="match status" value="1"/>
</dbReference>
<dbReference type="InterPro" id="IPR050855">
    <property type="entry name" value="NDM-1-like"/>
</dbReference>